<proteinExistence type="predicted"/>
<evidence type="ECO:0000256" key="8">
    <source>
        <dbReference type="ARBA" id="ARBA00023012"/>
    </source>
</evidence>
<gene>
    <name evidence="12" type="ORF">LX12_004040</name>
</gene>
<name>A0ABT1H889_9NOCA</name>
<comment type="catalytic activity">
    <reaction evidence="1">
        <text>ATP + protein L-histidine = ADP + protein N-phospho-L-histidine.</text>
        <dbReference type="EC" id="2.7.13.3"/>
    </reaction>
</comment>
<keyword evidence="6 12" id="KW-0418">Kinase</keyword>
<dbReference type="RefSeq" id="WP_253656403.1">
    <property type="nucleotide sequence ID" value="NZ_BAAAOE010000006.1"/>
</dbReference>
<dbReference type="Pfam" id="PF07730">
    <property type="entry name" value="HisKA_3"/>
    <property type="match status" value="1"/>
</dbReference>
<keyword evidence="8" id="KW-0902">Two-component regulatory system</keyword>
<comment type="caution">
    <text evidence="12">The sequence shown here is derived from an EMBL/GenBank/DDBJ whole genome shotgun (WGS) entry which is preliminary data.</text>
</comment>
<keyword evidence="4" id="KW-0808">Transferase</keyword>
<evidence type="ECO:0000256" key="4">
    <source>
        <dbReference type="ARBA" id="ARBA00022679"/>
    </source>
</evidence>
<feature type="transmembrane region" description="Helical" evidence="10">
    <location>
        <begin position="30"/>
        <end position="50"/>
    </location>
</feature>
<accession>A0ABT1H889</accession>
<protein>
    <recommendedName>
        <fullName evidence="2">histidine kinase</fullName>
        <ecNumber evidence="2">2.7.13.3</ecNumber>
    </recommendedName>
</protein>
<keyword evidence="5" id="KW-0547">Nucleotide-binding</keyword>
<feature type="region of interest" description="Disordered" evidence="9">
    <location>
        <begin position="1"/>
        <end position="20"/>
    </location>
</feature>
<keyword evidence="3" id="KW-0597">Phosphoprotein</keyword>
<feature type="transmembrane region" description="Helical" evidence="10">
    <location>
        <begin position="82"/>
        <end position="106"/>
    </location>
</feature>
<organism evidence="12 13">
    <name type="scientific">Williamsia serinedens</name>
    <dbReference type="NCBI Taxonomy" id="391736"/>
    <lineage>
        <taxon>Bacteria</taxon>
        <taxon>Bacillati</taxon>
        <taxon>Actinomycetota</taxon>
        <taxon>Actinomycetes</taxon>
        <taxon>Mycobacteriales</taxon>
        <taxon>Nocardiaceae</taxon>
        <taxon>Williamsia</taxon>
    </lineage>
</organism>
<feature type="transmembrane region" description="Helical" evidence="10">
    <location>
        <begin position="57"/>
        <end position="76"/>
    </location>
</feature>
<feature type="transmembrane region" description="Helical" evidence="10">
    <location>
        <begin position="118"/>
        <end position="135"/>
    </location>
</feature>
<evidence type="ECO:0000256" key="10">
    <source>
        <dbReference type="SAM" id="Phobius"/>
    </source>
</evidence>
<evidence type="ECO:0000259" key="11">
    <source>
        <dbReference type="Pfam" id="PF07730"/>
    </source>
</evidence>
<dbReference type="PANTHER" id="PTHR24421">
    <property type="entry name" value="NITRATE/NITRITE SENSOR PROTEIN NARX-RELATED"/>
    <property type="match status" value="1"/>
</dbReference>
<dbReference type="GO" id="GO:0016301">
    <property type="term" value="F:kinase activity"/>
    <property type="evidence" value="ECO:0007669"/>
    <property type="project" value="UniProtKB-KW"/>
</dbReference>
<dbReference type="Gene3D" id="3.30.565.10">
    <property type="entry name" value="Histidine kinase-like ATPase, C-terminal domain"/>
    <property type="match status" value="1"/>
</dbReference>
<dbReference type="Gene3D" id="1.20.5.1930">
    <property type="match status" value="1"/>
</dbReference>
<keyword evidence="7" id="KW-0067">ATP-binding</keyword>
<evidence type="ECO:0000313" key="13">
    <source>
        <dbReference type="Proteomes" id="UP001205740"/>
    </source>
</evidence>
<evidence type="ECO:0000313" key="12">
    <source>
        <dbReference type="EMBL" id="MCP2162828.1"/>
    </source>
</evidence>
<evidence type="ECO:0000256" key="7">
    <source>
        <dbReference type="ARBA" id="ARBA00022840"/>
    </source>
</evidence>
<evidence type="ECO:0000256" key="5">
    <source>
        <dbReference type="ARBA" id="ARBA00022741"/>
    </source>
</evidence>
<evidence type="ECO:0000256" key="2">
    <source>
        <dbReference type="ARBA" id="ARBA00012438"/>
    </source>
</evidence>
<feature type="compositionally biased region" description="Polar residues" evidence="9">
    <location>
        <begin position="9"/>
        <end position="19"/>
    </location>
</feature>
<keyword evidence="10" id="KW-1133">Transmembrane helix</keyword>
<keyword evidence="10" id="KW-0472">Membrane</keyword>
<dbReference type="Proteomes" id="UP001205740">
    <property type="component" value="Unassembled WGS sequence"/>
</dbReference>
<dbReference type="InterPro" id="IPR011712">
    <property type="entry name" value="Sig_transdc_His_kin_sub3_dim/P"/>
</dbReference>
<keyword evidence="13" id="KW-1185">Reference proteome</keyword>
<dbReference type="InterPro" id="IPR036890">
    <property type="entry name" value="HATPase_C_sf"/>
</dbReference>
<feature type="domain" description="Signal transduction histidine kinase subgroup 3 dimerisation and phosphoacceptor" evidence="11">
    <location>
        <begin position="218"/>
        <end position="282"/>
    </location>
</feature>
<sequence>MIPIGPVSPSASSWPQKASTAAPGRIRRRLATVAAVAVSLFLTMMTAGLAGAAGTPVWNVSLGFVLNVAAAIALVWRHQHPFRVLAAAVAAPLFFATDATAALIALYAVASCVRDRRLVIATGAVWAACVVSLLYDSFRRRDYSVLTIGVRMPEDGPVPEWDLPIWVAFAVASVLVALVVAVAVQRRTSSQLTVVATALDDQTRVSEVMRAEMAVSAERARIARDMHDTLAATLSRISLTAGGLQVNSTEGPERVANSASLIQKTAHDGLDELKRIIGVLRGEAGADAGSGAQNLDGVSDLVASARSAGVYVTLLVDVPPDPIGPLSGHVAYRVVREALTNASRHALGSPVGLSVHGSPERGLRLEVRTRTGTSAPSTAGTGTGLRGIGEAVTSAGGSFTAGRTGDEFVVSAWLPWYS</sequence>
<dbReference type="PANTHER" id="PTHR24421:SF10">
    <property type="entry name" value="NITRATE_NITRITE SENSOR PROTEIN NARQ"/>
    <property type="match status" value="1"/>
</dbReference>
<dbReference type="SUPFAM" id="SSF55874">
    <property type="entry name" value="ATPase domain of HSP90 chaperone/DNA topoisomerase II/histidine kinase"/>
    <property type="match status" value="1"/>
</dbReference>
<evidence type="ECO:0000256" key="1">
    <source>
        <dbReference type="ARBA" id="ARBA00000085"/>
    </source>
</evidence>
<dbReference type="EMBL" id="JAMTCG010000008">
    <property type="protein sequence ID" value="MCP2162828.1"/>
    <property type="molecule type" value="Genomic_DNA"/>
</dbReference>
<evidence type="ECO:0000256" key="6">
    <source>
        <dbReference type="ARBA" id="ARBA00022777"/>
    </source>
</evidence>
<dbReference type="EC" id="2.7.13.3" evidence="2"/>
<feature type="transmembrane region" description="Helical" evidence="10">
    <location>
        <begin position="163"/>
        <end position="184"/>
    </location>
</feature>
<evidence type="ECO:0000256" key="3">
    <source>
        <dbReference type="ARBA" id="ARBA00022553"/>
    </source>
</evidence>
<dbReference type="CDD" id="cd16917">
    <property type="entry name" value="HATPase_UhpB-NarQ-NarX-like"/>
    <property type="match status" value="1"/>
</dbReference>
<keyword evidence="10" id="KW-0812">Transmembrane</keyword>
<evidence type="ECO:0000256" key="9">
    <source>
        <dbReference type="SAM" id="MobiDB-lite"/>
    </source>
</evidence>
<dbReference type="InterPro" id="IPR050482">
    <property type="entry name" value="Sensor_HK_TwoCompSys"/>
</dbReference>
<reference evidence="12 13" key="1">
    <citation type="submission" date="2022-06" db="EMBL/GenBank/DDBJ databases">
        <title>Genomic Encyclopedia of Archaeal and Bacterial Type Strains, Phase II (KMG-II): from individual species to whole genera.</title>
        <authorList>
            <person name="Goeker M."/>
        </authorList>
    </citation>
    <scope>NUCLEOTIDE SEQUENCE [LARGE SCALE GENOMIC DNA]</scope>
    <source>
        <strain evidence="12 13">DSM 45037</strain>
    </source>
</reference>